<feature type="region of interest" description="Disordered" evidence="6">
    <location>
        <begin position="596"/>
        <end position="651"/>
    </location>
</feature>
<dbReference type="Pfam" id="PF04082">
    <property type="entry name" value="Fungal_trans"/>
    <property type="match status" value="1"/>
</dbReference>
<dbReference type="EMBL" id="ABSU01000028">
    <property type="protein sequence ID" value="EFE30574.1"/>
    <property type="molecule type" value="Genomic_DNA"/>
</dbReference>
<reference evidence="9" key="1">
    <citation type="journal article" date="2011" name="Genome Biol.">
        <title>Comparative and functional genomics provide insights into the pathogenicity of dermatophytic fungi.</title>
        <authorList>
            <person name="Burmester A."/>
            <person name="Shelest E."/>
            <person name="Gloeckner G."/>
            <person name="Heddergott C."/>
            <person name="Schindler S."/>
            <person name="Staib P."/>
            <person name="Heidel A."/>
            <person name="Felder M."/>
            <person name="Petzold A."/>
            <person name="Szafranski K."/>
            <person name="Feuermann M."/>
            <person name="Pedruzzi I."/>
            <person name="Priebe S."/>
            <person name="Groth M."/>
            <person name="Winkler R."/>
            <person name="Li W."/>
            <person name="Kniemeyer O."/>
            <person name="Schroeckh V."/>
            <person name="Hertweck C."/>
            <person name="Hube B."/>
            <person name="White T.C."/>
            <person name="Platzer M."/>
            <person name="Guthke R."/>
            <person name="Heitman J."/>
            <person name="Woestemeyer J."/>
            <person name="Zipfel P.F."/>
            <person name="Monod M."/>
            <person name="Brakhage A.A."/>
        </authorList>
    </citation>
    <scope>NUCLEOTIDE SEQUENCE [LARGE SCALE GENOMIC DNA]</scope>
    <source>
        <strain evidence="9">ATCC MYA-4681 / CBS 112371</strain>
    </source>
</reference>
<keyword evidence="5" id="KW-0539">Nucleus</keyword>
<dbReference type="KEGG" id="abe:ARB_02496"/>
<keyword evidence="4" id="KW-0804">Transcription</keyword>
<evidence type="ECO:0000313" key="8">
    <source>
        <dbReference type="EMBL" id="EFE30574.1"/>
    </source>
</evidence>
<dbReference type="SUPFAM" id="SSF57701">
    <property type="entry name" value="Zn2/Cys6 DNA-binding domain"/>
    <property type="match status" value="1"/>
</dbReference>
<dbReference type="OMA" id="HLSACKH"/>
<dbReference type="SMART" id="SM00066">
    <property type="entry name" value="GAL4"/>
    <property type="match status" value="1"/>
</dbReference>
<dbReference type="GeneID" id="9523871"/>
<dbReference type="PANTHER" id="PTHR47431:SF4">
    <property type="entry name" value="ZN(II)2CYS6 TRANSCRIPTION FACTOR (EUROFUNG)"/>
    <property type="match status" value="1"/>
</dbReference>
<dbReference type="PROSITE" id="PS50048">
    <property type="entry name" value="ZN2_CY6_FUNGAL_2"/>
    <property type="match status" value="1"/>
</dbReference>
<evidence type="ECO:0000256" key="6">
    <source>
        <dbReference type="SAM" id="MobiDB-lite"/>
    </source>
</evidence>
<dbReference type="CDD" id="cd12148">
    <property type="entry name" value="fungal_TF_MHR"/>
    <property type="match status" value="1"/>
</dbReference>
<feature type="compositionally biased region" description="Low complexity" evidence="6">
    <location>
        <begin position="620"/>
        <end position="637"/>
    </location>
</feature>
<evidence type="ECO:0000256" key="3">
    <source>
        <dbReference type="ARBA" id="ARBA00023125"/>
    </source>
</evidence>
<dbReference type="GO" id="GO:0003677">
    <property type="term" value="F:DNA binding"/>
    <property type="evidence" value="ECO:0007669"/>
    <property type="project" value="UniProtKB-KW"/>
</dbReference>
<comment type="caution">
    <text evidence="8">The sequence shown here is derived from an EMBL/GenBank/DDBJ whole genome shotgun (WGS) entry which is preliminary data.</text>
</comment>
<keyword evidence="2" id="KW-0805">Transcription regulation</keyword>
<dbReference type="InterPro" id="IPR001138">
    <property type="entry name" value="Zn2Cys6_DnaBD"/>
</dbReference>
<gene>
    <name evidence="8" type="ORF">ARB_02496</name>
</gene>
<feature type="compositionally biased region" description="Basic residues" evidence="6">
    <location>
        <begin position="60"/>
        <end position="69"/>
    </location>
</feature>
<name>D4B213_ARTBC</name>
<dbReference type="GO" id="GO:0000981">
    <property type="term" value="F:DNA-binding transcription factor activity, RNA polymerase II-specific"/>
    <property type="evidence" value="ECO:0007669"/>
    <property type="project" value="InterPro"/>
</dbReference>
<evidence type="ECO:0000313" key="9">
    <source>
        <dbReference type="Proteomes" id="UP000008866"/>
    </source>
</evidence>
<dbReference type="SMART" id="SM00906">
    <property type="entry name" value="Fungal_trans"/>
    <property type="match status" value="1"/>
</dbReference>
<feature type="compositionally biased region" description="Pro residues" evidence="6">
    <location>
        <begin position="608"/>
        <end position="619"/>
    </location>
</feature>
<dbReference type="PROSITE" id="PS00463">
    <property type="entry name" value="ZN2_CY6_FUNGAL_1"/>
    <property type="match status" value="1"/>
</dbReference>
<dbReference type="GO" id="GO:0008270">
    <property type="term" value="F:zinc ion binding"/>
    <property type="evidence" value="ECO:0007669"/>
    <property type="project" value="InterPro"/>
</dbReference>
<keyword evidence="9" id="KW-1185">Reference proteome</keyword>
<dbReference type="Gene3D" id="4.10.240.10">
    <property type="entry name" value="Zn(2)-C6 fungal-type DNA-binding domain"/>
    <property type="match status" value="1"/>
</dbReference>
<evidence type="ECO:0000256" key="5">
    <source>
        <dbReference type="ARBA" id="ARBA00023242"/>
    </source>
</evidence>
<evidence type="ECO:0000256" key="2">
    <source>
        <dbReference type="ARBA" id="ARBA00023015"/>
    </source>
</evidence>
<dbReference type="Pfam" id="PF00172">
    <property type="entry name" value="Zn_clus"/>
    <property type="match status" value="1"/>
</dbReference>
<dbReference type="AlphaFoldDB" id="D4B213"/>
<dbReference type="GO" id="GO:0006351">
    <property type="term" value="P:DNA-templated transcription"/>
    <property type="evidence" value="ECO:0007669"/>
    <property type="project" value="InterPro"/>
</dbReference>
<dbReference type="HOGENOM" id="CLU_015502_2_0_1"/>
<evidence type="ECO:0000256" key="1">
    <source>
        <dbReference type="ARBA" id="ARBA00022723"/>
    </source>
</evidence>
<dbReference type="PANTHER" id="PTHR47431">
    <property type="entry name" value="ZN(II)2CYS6 TRANSCRIPTION FACTOR (EUROFUNG)-RELATED"/>
    <property type="match status" value="1"/>
</dbReference>
<feature type="region of interest" description="Disordered" evidence="6">
    <location>
        <begin position="60"/>
        <end position="93"/>
    </location>
</feature>
<evidence type="ECO:0000259" key="7">
    <source>
        <dbReference type="PROSITE" id="PS50048"/>
    </source>
</evidence>
<dbReference type="CDD" id="cd00067">
    <property type="entry name" value="GAL4"/>
    <property type="match status" value="1"/>
</dbReference>
<dbReference type="InterPro" id="IPR007219">
    <property type="entry name" value="XnlR_reg_dom"/>
</dbReference>
<evidence type="ECO:0000256" key="4">
    <source>
        <dbReference type="ARBA" id="ARBA00023163"/>
    </source>
</evidence>
<keyword evidence="1" id="KW-0479">Metal-binding</keyword>
<protein>
    <submittedName>
        <fullName evidence="8">C6 transcription factor, putative</fullName>
    </submittedName>
</protein>
<proteinExistence type="predicted"/>
<dbReference type="InterPro" id="IPR036864">
    <property type="entry name" value="Zn2-C6_fun-type_DNA-bd_sf"/>
</dbReference>
<dbReference type="eggNOG" id="ENOG502RF8N">
    <property type="taxonomic scope" value="Eukaryota"/>
</dbReference>
<feature type="domain" description="Zn(2)-C6 fungal-type" evidence="7">
    <location>
        <begin position="28"/>
        <end position="58"/>
    </location>
</feature>
<keyword evidence="3" id="KW-0238">DNA-binding</keyword>
<organism evidence="8 9">
    <name type="scientific">Arthroderma benhamiae (strain ATCC MYA-4681 / CBS 112371)</name>
    <name type="common">Trichophyton mentagrophytes</name>
    <dbReference type="NCBI Taxonomy" id="663331"/>
    <lineage>
        <taxon>Eukaryota</taxon>
        <taxon>Fungi</taxon>
        <taxon>Dikarya</taxon>
        <taxon>Ascomycota</taxon>
        <taxon>Pezizomycotina</taxon>
        <taxon>Eurotiomycetes</taxon>
        <taxon>Eurotiomycetidae</taxon>
        <taxon>Onygenales</taxon>
        <taxon>Arthrodermataceae</taxon>
        <taxon>Trichophyton</taxon>
    </lineage>
</organism>
<accession>D4B213</accession>
<sequence>MVTPVESQHPESMASFAPTRHFIRVSLACVQCRSRHLKCDAKAPRCSRCQTDGKQCTYLKSRRGGRRRPTSSPSPVPADLPMQHAAALPPPPDCASLPVPDENIFNDAYCGVPRSIPMVTPTRGSTSSGSSPTTNSEAQIEDLLNMYYKYFHISHPCVLPRWSFQIRLSQDPATLRPLLLTMQYIGALFTPSVTSSAFEPEVLQAFADFRASGAKPTGYHVQAWLLYSVAVYWCNEIERGLKLLDETIRMALDLGMHLDSFAQRYGENNPLLEESWRRTWWQLYVIDGHVAGSTHTFPFRTSHIQPTTALPCEEELYEKGVCFILIHLRRWWTYYIEYMLTFSFSTGLQDIPKPRTLYEYDMREFADDEDQDFSSFAHLVGLTRGLDLALSGRRPNNPDPPSVVCSRVDTCMRAWCSLIPPKKRCLAREDGTIDEQLFKANMLVHTYIVDLHRELSSLSYSPIESVSRCAPPAPADANNPNKTPKDVQIHTSKVLLAVDKFNDLLTLPTTIISHTPFVICMIANTTIAHLSACKHLYRDKTLQIERERIRLNMGALKTLSMYWPLGKRTYREMATIARDILSLTDRDISPISNSDRAAVRSLDTTPPAVQPSPPPPPPAAATAPTSAPTIAPTQAPITAPPNPVIHNHHDQQPAMIPNTTSHGVIMPHAPPASYPDVLSFDFNGIFDVGDLFDKSMTYDYSVLSLPSSVTQDVS</sequence>
<dbReference type="RefSeq" id="XP_003011214.1">
    <property type="nucleotide sequence ID" value="XM_003011168.1"/>
</dbReference>
<dbReference type="Proteomes" id="UP000008866">
    <property type="component" value="Unassembled WGS sequence"/>
</dbReference>